<comment type="pathway">
    <text evidence="3 9">Carbohydrate degradation; glycolysis; pyruvate from D-glyceraldehyde 3-phosphate: step 3/5.</text>
</comment>
<evidence type="ECO:0000256" key="11">
    <source>
        <dbReference type="PIRSR" id="PIRSR001492-1"/>
    </source>
</evidence>
<feature type="domain" description="BPG-independent PGAM N-terminal" evidence="15">
    <location>
        <begin position="107"/>
        <end position="316"/>
    </location>
</feature>
<evidence type="ECO:0000256" key="1">
    <source>
        <dbReference type="ARBA" id="ARBA00000370"/>
    </source>
</evidence>
<dbReference type="GO" id="GO:0005829">
    <property type="term" value="C:cytosol"/>
    <property type="evidence" value="ECO:0007669"/>
    <property type="project" value="TreeGrafter"/>
</dbReference>
<evidence type="ECO:0000256" key="2">
    <source>
        <dbReference type="ARBA" id="ARBA00002315"/>
    </source>
</evidence>
<dbReference type="HAMAP" id="MF_01038">
    <property type="entry name" value="GpmI"/>
    <property type="match status" value="1"/>
</dbReference>
<feature type="active site" description="Phosphoserine intermediate" evidence="9 11">
    <location>
        <position position="87"/>
    </location>
</feature>
<feature type="binding site" evidence="9 12">
    <location>
        <position position="213"/>
    </location>
    <ligand>
        <name>substrate</name>
    </ligand>
</feature>
<dbReference type="Pfam" id="PF01676">
    <property type="entry name" value="Metalloenzyme"/>
    <property type="match status" value="1"/>
</dbReference>
<feature type="binding site" evidence="9 12">
    <location>
        <begin position="279"/>
        <end position="282"/>
    </location>
    <ligand>
        <name>substrate</name>
    </ligand>
</feature>
<dbReference type="EC" id="5.4.2.12" evidence="9 10"/>
<dbReference type="SUPFAM" id="SSF53649">
    <property type="entry name" value="Alkaline phosphatase-like"/>
    <property type="match status" value="1"/>
</dbReference>
<feature type="binding site" evidence="9 12">
    <location>
        <begin position="177"/>
        <end position="178"/>
    </location>
    <ligand>
        <name>substrate</name>
    </ligand>
</feature>
<keyword evidence="8 9" id="KW-0413">Isomerase</keyword>
<comment type="similarity">
    <text evidence="4 9">Belongs to the BPG-independent phosphoglycerate mutase family.</text>
</comment>
<feature type="domain" description="Metalloenzyme" evidence="14">
    <location>
        <begin position="30"/>
        <end position="519"/>
    </location>
</feature>
<dbReference type="GO" id="GO:0030145">
    <property type="term" value="F:manganese ion binding"/>
    <property type="evidence" value="ECO:0007669"/>
    <property type="project" value="UniProtKB-UniRule"/>
</dbReference>
<feature type="binding site" evidence="9 13">
    <location>
        <position position="464"/>
    </location>
    <ligand>
        <name>Mn(2+)</name>
        <dbReference type="ChEBI" id="CHEBI:29035"/>
        <label>2</label>
    </ligand>
</feature>
<name>A0A919CRU2_9PROT</name>
<dbReference type="AlphaFoldDB" id="A0A919CRU2"/>
<dbReference type="GO" id="GO:0006096">
    <property type="term" value="P:glycolytic process"/>
    <property type="evidence" value="ECO:0007669"/>
    <property type="project" value="UniProtKB-UniRule"/>
</dbReference>
<feature type="binding site" evidence="9 13">
    <location>
        <position position="37"/>
    </location>
    <ligand>
        <name>Mn(2+)</name>
        <dbReference type="ChEBI" id="CHEBI:29035"/>
        <label>2</label>
    </ligand>
</feature>
<feature type="binding site" evidence="9 12">
    <location>
        <position position="207"/>
    </location>
    <ligand>
        <name>substrate</name>
    </ligand>
</feature>
<dbReference type="EMBL" id="BMZS01000011">
    <property type="protein sequence ID" value="GHD59615.1"/>
    <property type="molecule type" value="Genomic_DNA"/>
</dbReference>
<evidence type="ECO:0000256" key="13">
    <source>
        <dbReference type="PIRSR" id="PIRSR001492-3"/>
    </source>
</evidence>
<feature type="binding site" evidence="9 13">
    <location>
        <position position="422"/>
    </location>
    <ligand>
        <name>Mn(2+)</name>
        <dbReference type="ChEBI" id="CHEBI:29035"/>
        <label>1</label>
    </ligand>
</feature>
<keyword evidence="7 9" id="KW-0464">Manganese</keyword>
<comment type="function">
    <text evidence="2 9">Catalyzes the interconversion of 2-phosphoglycerate and 3-phosphoglycerate.</text>
</comment>
<dbReference type="Proteomes" id="UP000630353">
    <property type="component" value="Unassembled WGS sequence"/>
</dbReference>
<dbReference type="PANTHER" id="PTHR31637">
    <property type="entry name" value="2,3-BISPHOSPHOGLYCERATE-INDEPENDENT PHOSPHOGLYCERATE MUTASE"/>
    <property type="match status" value="1"/>
</dbReference>
<evidence type="ECO:0000256" key="6">
    <source>
        <dbReference type="ARBA" id="ARBA00023152"/>
    </source>
</evidence>
<comment type="cofactor">
    <cofactor evidence="9">
        <name>Mn(2+)</name>
        <dbReference type="ChEBI" id="CHEBI:29035"/>
    </cofactor>
    <text evidence="9">Binds 2 manganese ions per subunit.</text>
</comment>
<feature type="binding site" evidence="9 13">
    <location>
        <position position="426"/>
    </location>
    <ligand>
        <name>Mn(2+)</name>
        <dbReference type="ChEBI" id="CHEBI:29035"/>
        <label>1</label>
    </ligand>
</feature>
<evidence type="ECO:0000313" key="17">
    <source>
        <dbReference type="Proteomes" id="UP000630353"/>
    </source>
</evidence>
<reference evidence="16" key="2">
    <citation type="submission" date="2020-09" db="EMBL/GenBank/DDBJ databases">
        <authorList>
            <person name="Sun Q."/>
            <person name="Kim S."/>
        </authorList>
    </citation>
    <scope>NUCLEOTIDE SEQUENCE</scope>
    <source>
        <strain evidence="16">KCTC 42651</strain>
    </source>
</reference>
<dbReference type="InterPro" id="IPR005995">
    <property type="entry name" value="Pgm_bpd_ind"/>
</dbReference>
<dbReference type="SUPFAM" id="SSF64158">
    <property type="entry name" value="2,3-Bisphosphoglycerate-independent phosphoglycerate mutase, substrate-binding domain"/>
    <property type="match status" value="1"/>
</dbReference>
<dbReference type="GO" id="GO:0006007">
    <property type="term" value="P:glucose catabolic process"/>
    <property type="evidence" value="ECO:0007669"/>
    <property type="project" value="InterPro"/>
</dbReference>
<feature type="binding site" evidence="9 13">
    <location>
        <position position="463"/>
    </location>
    <ligand>
        <name>Mn(2+)</name>
        <dbReference type="ChEBI" id="CHEBI:29035"/>
        <label>2</label>
    </ligand>
</feature>
<keyword evidence="6 9" id="KW-0324">Glycolysis</keyword>
<evidence type="ECO:0000256" key="10">
    <source>
        <dbReference type="NCBIfam" id="TIGR01307"/>
    </source>
</evidence>
<evidence type="ECO:0000259" key="14">
    <source>
        <dbReference type="Pfam" id="PF01676"/>
    </source>
</evidence>
<dbReference type="PANTHER" id="PTHR31637:SF0">
    <property type="entry name" value="2,3-BISPHOSPHOGLYCERATE-INDEPENDENT PHOSPHOGLYCERATE MUTASE"/>
    <property type="match status" value="1"/>
</dbReference>
<gene>
    <name evidence="9 16" type="primary">gpmI</name>
    <name evidence="16" type="ORF">GCM10017083_44150</name>
</gene>
<keyword evidence="5 9" id="KW-0479">Metal-binding</keyword>
<comment type="subunit">
    <text evidence="9">Monomer.</text>
</comment>
<evidence type="ECO:0000256" key="12">
    <source>
        <dbReference type="PIRSR" id="PIRSR001492-2"/>
    </source>
</evidence>
<evidence type="ECO:0000256" key="3">
    <source>
        <dbReference type="ARBA" id="ARBA00004798"/>
    </source>
</evidence>
<proteinExistence type="inferred from homology"/>
<dbReference type="NCBIfam" id="TIGR01307">
    <property type="entry name" value="pgm_bpd_ind"/>
    <property type="match status" value="1"/>
</dbReference>
<dbReference type="Gene3D" id="3.40.720.10">
    <property type="entry name" value="Alkaline Phosphatase, subunit A"/>
    <property type="match status" value="1"/>
</dbReference>
<evidence type="ECO:0000256" key="7">
    <source>
        <dbReference type="ARBA" id="ARBA00023211"/>
    </source>
</evidence>
<keyword evidence="17" id="KW-1185">Reference proteome</keyword>
<dbReference type="Gene3D" id="3.40.1450.10">
    <property type="entry name" value="BPG-independent phosphoglycerate mutase, domain B"/>
    <property type="match status" value="1"/>
</dbReference>
<comment type="caution">
    <text evidence="16">The sequence shown here is derived from an EMBL/GenBank/DDBJ whole genome shotgun (WGS) entry which is preliminary data.</text>
</comment>
<dbReference type="InterPro" id="IPR006124">
    <property type="entry name" value="Metalloenzyme"/>
</dbReference>
<organism evidence="16 17">
    <name type="scientific">Thalassobaculum fulvum</name>
    <dbReference type="NCBI Taxonomy" id="1633335"/>
    <lineage>
        <taxon>Bacteria</taxon>
        <taxon>Pseudomonadati</taxon>
        <taxon>Pseudomonadota</taxon>
        <taxon>Alphaproteobacteria</taxon>
        <taxon>Rhodospirillales</taxon>
        <taxon>Thalassobaculaceae</taxon>
        <taxon>Thalassobaculum</taxon>
    </lineage>
</organism>
<protein>
    <recommendedName>
        <fullName evidence="9 10">2,3-bisphosphoglycerate-independent phosphoglycerate mutase</fullName>
        <shortName evidence="9">BPG-independent PGAM</shortName>
        <shortName evidence="9">Phosphoglyceromutase</shortName>
        <shortName evidence="9">iPGM</shortName>
        <ecNumber evidence="9 10">5.4.2.12</ecNumber>
    </recommendedName>
</protein>
<sequence>MLPAGRAGGDAPDRLLYNAAMTETPKIPRPVLLCVMDGWGERADAANNAVALANTPNVDGLRRRWPTGLMNASEEHVGLPHGQMGNSEVGHMNLGAGRVVFQDLPRIDRAIAEGELQRRPAIERIVEALKASGGTCHLMGLVSTGGVHSHQRHVAALARTIAGRGVPVVVHAFTDGRDCPPKSAAGQLADFLNDLGGSARIASVTGRFFAMDRDKRWERVEAAWKAVALAEAEHTAGDAVAAVEAAYARGETDEFVSPTVIGEGAAIRDGDGIVMANFRADRAREILTALLDPGFDGFARPRVPQLAVAAGMVEYSSALAARMVTIFPPIDLVDTLGEVVAKAGLRQLRIAETEKYPHVTFFLNGGREEVFEGEDRIMVPSPKVKTYDLQPEMSAPEVCDRLVAAIRSGTYDLIVANFANPDMVGHTGSLEAAIRAVETVDTCVGKVAEAVLEAGGAMFLTADHGNCETMVDPETGGPHTAHTTNLVPTVLVGAPAGVVGLRTGKLADVAPTLLTLMGIAPPAAMTGTPMLVTADAAAREIHAAQ</sequence>
<reference evidence="16" key="1">
    <citation type="journal article" date="2014" name="Int. J. Syst. Evol. Microbiol.">
        <title>Complete genome sequence of Corynebacterium casei LMG S-19264T (=DSM 44701T), isolated from a smear-ripened cheese.</title>
        <authorList>
            <consortium name="US DOE Joint Genome Institute (JGI-PGF)"/>
            <person name="Walter F."/>
            <person name="Albersmeier A."/>
            <person name="Kalinowski J."/>
            <person name="Ruckert C."/>
        </authorList>
    </citation>
    <scope>NUCLEOTIDE SEQUENCE</scope>
    <source>
        <strain evidence="16">KCTC 42651</strain>
    </source>
</reference>
<evidence type="ECO:0000256" key="4">
    <source>
        <dbReference type="ARBA" id="ARBA00008819"/>
    </source>
</evidence>
<feature type="binding site" evidence="9 13">
    <location>
        <position position="87"/>
    </location>
    <ligand>
        <name>Mn(2+)</name>
        <dbReference type="ChEBI" id="CHEBI:29035"/>
        <label>2</label>
    </ligand>
</feature>
<evidence type="ECO:0000259" key="15">
    <source>
        <dbReference type="Pfam" id="PF06415"/>
    </source>
</evidence>
<dbReference type="InterPro" id="IPR017850">
    <property type="entry name" value="Alkaline_phosphatase_core_sf"/>
</dbReference>
<dbReference type="InterPro" id="IPR011258">
    <property type="entry name" value="BPG-indep_PGM_N"/>
</dbReference>
<evidence type="ECO:0000256" key="9">
    <source>
        <dbReference type="HAMAP-Rule" id="MF_01038"/>
    </source>
</evidence>
<evidence type="ECO:0000313" key="16">
    <source>
        <dbReference type="EMBL" id="GHD59615.1"/>
    </source>
</evidence>
<dbReference type="InterPro" id="IPR036646">
    <property type="entry name" value="PGAM_B_sf"/>
</dbReference>
<dbReference type="CDD" id="cd16010">
    <property type="entry name" value="iPGM"/>
    <property type="match status" value="1"/>
</dbReference>
<feature type="binding site" evidence="9 13">
    <location>
        <position position="482"/>
    </location>
    <ligand>
        <name>Mn(2+)</name>
        <dbReference type="ChEBI" id="CHEBI:29035"/>
        <label>1</label>
    </ligand>
</feature>
<dbReference type="Pfam" id="PF06415">
    <property type="entry name" value="iPGM_N"/>
    <property type="match status" value="1"/>
</dbReference>
<evidence type="ECO:0000256" key="5">
    <source>
        <dbReference type="ARBA" id="ARBA00022723"/>
    </source>
</evidence>
<evidence type="ECO:0000256" key="8">
    <source>
        <dbReference type="ARBA" id="ARBA00023235"/>
    </source>
</evidence>
<dbReference type="PIRSF" id="PIRSF001492">
    <property type="entry name" value="IPGAM"/>
    <property type="match status" value="1"/>
</dbReference>
<dbReference type="GO" id="GO:0004619">
    <property type="term" value="F:phosphoglycerate mutase activity"/>
    <property type="evidence" value="ECO:0007669"/>
    <property type="project" value="UniProtKB-UniRule"/>
</dbReference>
<comment type="catalytic activity">
    <reaction evidence="1 9">
        <text>(2R)-2-phosphoglycerate = (2R)-3-phosphoglycerate</text>
        <dbReference type="Rhea" id="RHEA:15901"/>
        <dbReference type="ChEBI" id="CHEBI:58272"/>
        <dbReference type="ChEBI" id="CHEBI:58289"/>
        <dbReference type="EC" id="5.4.2.12"/>
    </reaction>
</comment>
<feature type="binding site" evidence="9 12">
    <location>
        <position position="355"/>
    </location>
    <ligand>
        <name>substrate</name>
    </ligand>
</feature>
<dbReference type="FunFam" id="3.40.1450.10:FF:000002">
    <property type="entry name" value="2,3-bisphosphoglycerate-independent phosphoglycerate mutase"/>
    <property type="match status" value="1"/>
</dbReference>
<feature type="binding site" evidence="9 12">
    <location>
        <position position="148"/>
    </location>
    <ligand>
        <name>substrate</name>
    </ligand>
</feature>
<accession>A0A919CRU2</accession>